<reference evidence="1" key="1">
    <citation type="journal article" date="2019" name="Sci. Rep.">
        <title>Draft genome of Tanacetum cinerariifolium, the natural source of mosquito coil.</title>
        <authorList>
            <person name="Yamashiro T."/>
            <person name="Shiraishi A."/>
            <person name="Satake H."/>
            <person name="Nakayama K."/>
        </authorList>
    </citation>
    <scope>NUCLEOTIDE SEQUENCE</scope>
</reference>
<protein>
    <submittedName>
        <fullName evidence="1">Zinc knuckle CX2CX4HX4C</fullName>
    </submittedName>
</protein>
<dbReference type="PANTHER" id="PTHR31286">
    <property type="entry name" value="GLYCINE-RICH CELL WALL STRUCTURAL PROTEIN 1.8-LIKE"/>
    <property type="match status" value="1"/>
</dbReference>
<dbReference type="PANTHER" id="PTHR31286:SF99">
    <property type="entry name" value="DUF4283 DOMAIN-CONTAINING PROTEIN"/>
    <property type="match status" value="1"/>
</dbReference>
<dbReference type="InterPro" id="IPR040256">
    <property type="entry name" value="At4g02000-like"/>
</dbReference>
<feature type="non-terminal residue" evidence="1">
    <location>
        <position position="189"/>
    </location>
</feature>
<dbReference type="EMBL" id="BKCJ011203127">
    <property type="protein sequence ID" value="GFD03176.1"/>
    <property type="molecule type" value="Genomic_DNA"/>
</dbReference>
<sequence>MKFKGFFIFQFKTFKGLEDVLENGPWMIHNSPVILKKYTMNTRLCKEEPTRIPVGVKIHDVPMQVFSKDGLSIIASQIVKPIMLDSYTSSMCIESWWRSSLAGSLIEINTDDVLKESLTIGVPLIEGSGFTIETVTIEYEWKPPRYDICKIFGHVHDHCPKKVSVPPTVVTHNVITLTVEKTNDGFQTV</sequence>
<gene>
    <name evidence="1" type="ORF">Tci_875145</name>
</gene>
<organism evidence="1">
    <name type="scientific">Tanacetum cinerariifolium</name>
    <name type="common">Dalmatian daisy</name>
    <name type="synonym">Chrysanthemum cinerariifolium</name>
    <dbReference type="NCBI Taxonomy" id="118510"/>
    <lineage>
        <taxon>Eukaryota</taxon>
        <taxon>Viridiplantae</taxon>
        <taxon>Streptophyta</taxon>
        <taxon>Embryophyta</taxon>
        <taxon>Tracheophyta</taxon>
        <taxon>Spermatophyta</taxon>
        <taxon>Magnoliopsida</taxon>
        <taxon>eudicotyledons</taxon>
        <taxon>Gunneridae</taxon>
        <taxon>Pentapetalae</taxon>
        <taxon>asterids</taxon>
        <taxon>campanulids</taxon>
        <taxon>Asterales</taxon>
        <taxon>Asteraceae</taxon>
        <taxon>Asteroideae</taxon>
        <taxon>Anthemideae</taxon>
        <taxon>Anthemidinae</taxon>
        <taxon>Tanacetum</taxon>
    </lineage>
</organism>
<name>A0A699T2L7_TANCI</name>
<proteinExistence type="predicted"/>
<evidence type="ECO:0000313" key="1">
    <source>
        <dbReference type="EMBL" id="GFD03176.1"/>
    </source>
</evidence>
<accession>A0A699T2L7</accession>
<dbReference type="AlphaFoldDB" id="A0A699T2L7"/>
<comment type="caution">
    <text evidence="1">The sequence shown here is derived from an EMBL/GenBank/DDBJ whole genome shotgun (WGS) entry which is preliminary data.</text>
</comment>